<sequence>MEPTNFFTQLAQLDINGQIVLTIAKGAENNLIVSTLVRPLSPVDANKNLIIPYNLSATAEDLDNCYFERITTPLTKAGEIIDNMDEYMKSLENITAKSQREKAKTGKPQGGTDKRVQKYEEAMKKAGDLEKQGKYSDAWSALPKASEYPEHAEFIKNRQSYYEQQIWPDLFGNNNAHSNNEADEQDENSDVENV</sequence>
<dbReference type="EMBL" id="QNVT01000009">
    <property type="protein sequence ID" value="REC62270.1"/>
    <property type="molecule type" value="Genomic_DNA"/>
</dbReference>
<dbReference type="RefSeq" id="WP_115970842.1">
    <property type="nucleotide sequence ID" value="NZ_QNVT01000009.1"/>
</dbReference>
<protein>
    <submittedName>
        <fullName evidence="3">Prtrc system protein e</fullName>
    </submittedName>
</protein>
<gene>
    <name evidence="3" type="ORF">DRF65_11190</name>
</gene>
<evidence type="ECO:0000259" key="2">
    <source>
        <dbReference type="Pfam" id="PF19556"/>
    </source>
</evidence>
<feature type="compositionally biased region" description="Acidic residues" evidence="1">
    <location>
        <begin position="181"/>
        <end position="194"/>
    </location>
</feature>
<dbReference type="Pfam" id="PF19556">
    <property type="entry name" value="PRTRC_E"/>
    <property type="match status" value="1"/>
</dbReference>
<reference evidence="4" key="1">
    <citation type="submission" date="2018-06" db="EMBL/GenBank/DDBJ databases">
        <authorList>
            <person name="Lum Nde A."/>
            <person name="Hugo C."/>
        </authorList>
    </citation>
    <scope>NUCLEOTIDE SEQUENCE [LARGE SCALE GENOMIC DNA]</scope>
    <source>
        <strain evidence="4">1_F178</strain>
    </source>
</reference>
<organism evidence="3 4">
    <name type="scientific">Chryseobacterium pennae</name>
    <dbReference type="NCBI Taxonomy" id="2258962"/>
    <lineage>
        <taxon>Bacteria</taxon>
        <taxon>Pseudomonadati</taxon>
        <taxon>Bacteroidota</taxon>
        <taxon>Flavobacteriia</taxon>
        <taxon>Flavobacteriales</taxon>
        <taxon>Weeksellaceae</taxon>
        <taxon>Chryseobacterium group</taxon>
        <taxon>Chryseobacterium</taxon>
    </lineage>
</organism>
<keyword evidence="4" id="KW-1185">Reference proteome</keyword>
<accession>A0A3D9C8S3</accession>
<dbReference type="InterPro" id="IPR022273">
    <property type="entry name" value="PRTRC_protein-E"/>
</dbReference>
<dbReference type="AlphaFoldDB" id="A0A3D9C8S3"/>
<comment type="caution">
    <text evidence="3">The sequence shown here is derived from an EMBL/GenBank/DDBJ whole genome shotgun (WGS) entry which is preliminary data.</text>
</comment>
<feature type="region of interest" description="Disordered" evidence="1">
    <location>
        <begin position="170"/>
        <end position="194"/>
    </location>
</feature>
<evidence type="ECO:0000313" key="4">
    <source>
        <dbReference type="Proteomes" id="UP000256686"/>
    </source>
</evidence>
<proteinExistence type="predicted"/>
<evidence type="ECO:0000256" key="1">
    <source>
        <dbReference type="SAM" id="MobiDB-lite"/>
    </source>
</evidence>
<evidence type="ECO:0000313" key="3">
    <source>
        <dbReference type="EMBL" id="REC62270.1"/>
    </source>
</evidence>
<name>A0A3D9C8S3_9FLAO</name>
<feature type="domain" description="ParB-related ThiF-related cassette protein E" evidence="2">
    <location>
        <begin position="4"/>
        <end position="174"/>
    </location>
</feature>
<dbReference type="Proteomes" id="UP000256686">
    <property type="component" value="Unassembled WGS sequence"/>
</dbReference>